<keyword evidence="1" id="KW-0732">Signal</keyword>
<comment type="caution">
    <text evidence="2">The sequence shown here is derived from an EMBL/GenBank/DDBJ whole genome shotgun (WGS) entry which is preliminary data.</text>
</comment>
<dbReference type="RefSeq" id="WP_081866649.1">
    <property type="nucleotide sequence ID" value="NZ_CBLX010000001.1"/>
</dbReference>
<reference evidence="2 3" key="1">
    <citation type="journal article" date="2014" name="Genome Biol. Evol.">
        <title>Acetic acid bacteria genomes reveal functional traits for adaptation to life in insect guts.</title>
        <authorList>
            <person name="Chouaia B."/>
            <person name="Gaiarsa S."/>
            <person name="Crotti E."/>
            <person name="Comandatore F."/>
            <person name="Degli Esposti M."/>
            <person name="Ricci I."/>
            <person name="Alma A."/>
            <person name="Favia G."/>
            <person name="Bandi C."/>
            <person name="Daffonchio D."/>
        </authorList>
    </citation>
    <scope>NUCLEOTIDE SEQUENCE [LARGE SCALE GENOMIC DNA]</scope>
    <source>
        <strain evidence="2 3">SF2.1</strain>
    </source>
</reference>
<protein>
    <submittedName>
        <fullName evidence="2">Uncharacterized protein</fullName>
    </submittedName>
</protein>
<reference evidence="2 3" key="2">
    <citation type="journal article" date="2014" name="PLoS ONE">
        <title>Evolution of mitochondria reconstructed from the energy metabolism of living bacteria.</title>
        <authorList>
            <person name="Degli Esposti M."/>
            <person name="Chouaia B."/>
            <person name="Comandatore F."/>
            <person name="Crotti E."/>
            <person name="Sassera D."/>
            <person name="Lievens P.M."/>
            <person name="Daffonchio D."/>
            <person name="Bandi C."/>
        </authorList>
    </citation>
    <scope>NUCLEOTIDE SEQUENCE [LARGE SCALE GENOMIC DNA]</scope>
    <source>
        <strain evidence="2 3">SF2.1</strain>
    </source>
</reference>
<accession>A0A060QBI9</accession>
<feature type="signal peptide" evidence="1">
    <location>
        <begin position="1"/>
        <end position="27"/>
    </location>
</feature>
<proteinExistence type="predicted"/>
<sequence>MRRLSGLKLAASVVAVGAAFASHGASAREITDWEASKLTLDALTATPVYHRPVTTYTHHHGAAVHQVAARHVSAQSRRALVHTVVYHAKAPVNSKHHARRHG</sequence>
<name>A0A060QBI9_9PROT</name>
<dbReference type="AlphaFoldDB" id="A0A060QBI9"/>
<organism evidence="2 3">
    <name type="scientific">Asaia bogorensis</name>
    <dbReference type="NCBI Taxonomy" id="91915"/>
    <lineage>
        <taxon>Bacteria</taxon>
        <taxon>Pseudomonadati</taxon>
        <taxon>Pseudomonadota</taxon>
        <taxon>Alphaproteobacteria</taxon>
        <taxon>Acetobacterales</taxon>
        <taxon>Acetobacteraceae</taxon>
        <taxon>Asaia</taxon>
    </lineage>
</organism>
<evidence type="ECO:0000313" key="3">
    <source>
        <dbReference type="Proteomes" id="UP000027583"/>
    </source>
</evidence>
<dbReference type="Proteomes" id="UP000027583">
    <property type="component" value="Unassembled WGS sequence"/>
</dbReference>
<feature type="chain" id="PRO_5001589095" evidence="1">
    <location>
        <begin position="28"/>
        <end position="102"/>
    </location>
</feature>
<evidence type="ECO:0000256" key="1">
    <source>
        <dbReference type="SAM" id="SignalP"/>
    </source>
</evidence>
<dbReference type="EMBL" id="CBLX010000001">
    <property type="protein sequence ID" value="CDG38058.1"/>
    <property type="molecule type" value="Genomic_DNA"/>
</dbReference>
<gene>
    <name evidence="2" type="ORF">ASAP_0013</name>
</gene>
<evidence type="ECO:0000313" key="2">
    <source>
        <dbReference type="EMBL" id="CDG38058.1"/>
    </source>
</evidence>